<gene>
    <name evidence="3" type="ORF">SEMRO_182_G079450.1</name>
</gene>
<keyword evidence="1" id="KW-0812">Transmembrane</keyword>
<feature type="signal peptide" evidence="2">
    <location>
        <begin position="1"/>
        <end position="28"/>
    </location>
</feature>
<keyword evidence="4" id="KW-1185">Reference proteome</keyword>
<evidence type="ECO:0000256" key="1">
    <source>
        <dbReference type="SAM" id="Phobius"/>
    </source>
</evidence>
<feature type="transmembrane region" description="Helical" evidence="1">
    <location>
        <begin position="247"/>
        <end position="264"/>
    </location>
</feature>
<feature type="chain" id="PRO_5040269300" evidence="2">
    <location>
        <begin position="29"/>
        <end position="381"/>
    </location>
</feature>
<accession>A0A9N8H6V4</accession>
<evidence type="ECO:0000313" key="3">
    <source>
        <dbReference type="EMBL" id="CAB9503993.1"/>
    </source>
</evidence>
<feature type="transmembrane region" description="Helical" evidence="1">
    <location>
        <begin position="285"/>
        <end position="308"/>
    </location>
</feature>
<sequence length="381" mass="42771">MATEISRRMWRLLLLVFCLSLSQQGSRAEEYQAANDDYANGDDYIKYWTEYAILPKRCIVYNDVDVIVFSVFEHGYKQCSDDPMGTFIAPVPVFLNGYLQQFAQEEYDQGYDDYATPDAAQYTDCVQQQVSGRNLWFQVGCTDGTSQSLSVNIYSDNTCTTRYLEDGYDDSAIDASAIQVPFKRCQNCVNWVDMSDDKIDDMFYENRQTQAPLCSTAWQYKETCNRKCQRTGLEPREKEGWNTSDKILLAILTLFGMVMLVTIIRKRQKMSNKEALLEQAAMSAAGLQQAHVIGIFILVVLVVAVFALLGLKNITWALLLVINTVLFGYLMKLTVDSGVSAGETVIGPDGTIIRRGDSDDSSVASTADNRNTGTYMLPQLA</sequence>
<comment type="caution">
    <text evidence="3">The sequence shown here is derived from an EMBL/GenBank/DDBJ whole genome shotgun (WGS) entry which is preliminary data.</text>
</comment>
<reference evidence="3" key="1">
    <citation type="submission" date="2020-06" db="EMBL/GenBank/DDBJ databases">
        <authorList>
            <consortium name="Plant Systems Biology data submission"/>
        </authorList>
    </citation>
    <scope>NUCLEOTIDE SEQUENCE</scope>
    <source>
        <strain evidence="3">D6</strain>
    </source>
</reference>
<dbReference type="AlphaFoldDB" id="A0A9N8H6V4"/>
<dbReference type="EMBL" id="CAICTM010000181">
    <property type="protein sequence ID" value="CAB9503993.1"/>
    <property type="molecule type" value="Genomic_DNA"/>
</dbReference>
<dbReference type="OrthoDB" id="38369at2759"/>
<proteinExistence type="predicted"/>
<name>A0A9N8H6V4_9STRA</name>
<keyword evidence="1" id="KW-0472">Membrane</keyword>
<feature type="transmembrane region" description="Helical" evidence="1">
    <location>
        <begin position="314"/>
        <end position="331"/>
    </location>
</feature>
<keyword evidence="1" id="KW-1133">Transmembrane helix</keyword>
<organism evidence="3 4">
    <name type="scientific">Seminavis robusta</name>
    <dbReference type="NCBI Taxonomy" id="568900"/>
    <lineage>
        <taxon>Eukaryota</taxon>
        <taxon>Sar</taxon>
        <taxon>Stramenopiles</taxon>
        <taxon>Ochrophyta</taxon>
        <taxon>Bacillariophyta</taxon>
        <taxon>Bacillariophyceae</taxon>
        <taxon>Bacillariophycidae</taxon>
        <taxon>Naviculales</taxon>
        <taxon>Naviculaceae</taxon>
        <taxon>Seminavis</taxon>
    </lineage>
</organism>
<evidence type="ECO:0000256" key="2">
    <source>
        <dbReference type="SAM" id="SignalP"/>
    </source>
</evidence>
<keyword evidence="2" id="KW-0732">Signal</keyword>
<dbReference type="Proteomes" id="UP001153069">
    <property type="component" value="Unassembled WGS sequence"/>
</dbReference>
<evidence type="ECO:0000313" key="4">
    <source>
        <dbReference type="Proteomes" id="UP001153069"/>
    </source>
</evidence>
<protein>
    <submittedName>
        <fullName evidence="3">Whole genome shotgun sequence</fullName>
    </submittedName>
</protein>